<dbReference type="EMBL" id="NKHF01000040">
    <property type="protein sequence ID" value="PCK32071.1"/>
    <property type="molecule type" value="Genomic_DNA"/>
</dbReference>
<organism evidence="1 2">
    <name type="scientific">Pseudoalteromonas piscicida</name>
    <dbReference type="NCBI Taxonomy" id="43662"/>
    <lineage>
        <taxon>Bacteria</taxon>
        <taxon>Pseudomonadati</taxon>
        <taxon>Pseudomonadota</taxon>
        <taxon>Gammaproteobacteria</taxon>
        <taxon>Alteromonadales</taxon>
        <taxon>Pseudoalteromonadaceae</taxon>
        <taxon>Pseudoalteromonas</taxon>
    </lineage>
</organism>
<reference evidence="2" key="1">
    <citation type="journal article" date="2019" name="Genome Announc.">
        <title>Draft Genome Sequence of Pseudoalteromonas piscicida Strain 36Y ROTHPW, an Hypersaline Seawater Isolate from the South Coast of Sonora, Mexico.</title>
        <authorList>
            <person name="Sanchez-Diaz R."/>
            <person name="Molina-Garza Z.J."/>
            <person name="Cruz-Suarez L.E."/>
            <person name="Selvin J."/>
            <person name="Kiran G.S."/>
            <person name="Ibarra-Gamez J.C."/>
            <person name="Gomez-Gil B."/>
            <person name="Galaviz-Silva L."/>
        </authorList>
    </citation>
    <scope>NUCLEOTIDE SEQUENCE [LARGE SCALE GENOMIC DNA]</scope>
    <source>
        <strain evidence="2">36Y_RITHPW</strain>
    </source>
</reference>
<accession>A0A2A5JS26</accession>
<dbReference type="Proteomes" id="UP000228621">
    <property type="component" value="Unassembled WGS sequence"/>
</dbReference>
<evidence type="ECO:0000313" key="2">
    <source>
        <dbReference type="Proteomes" id="UP000228621"/>
    </source>
</evidence>
<gene>
    <name evidence="1" type="ORF">CEX98_08780</name>
</gene>
<evidence type="ECO:0008006" key="3">
    <source>
        <dbReference type="Google" id="ProtNLM"/>
    </source>
</evidence>
<dbReference type="AlphaFoldDB" id="A0A2A5JS26"/>
<comment type="caution">
    <text evidence="1">The sequence shown here is derived from an EMBL/GenBank/DDBJ whole genome shotgun (WGS) entry which is preliminary data.</text>
</comment>
<proteinExistence type="predicted"/>
<evidence type="ECO:0000313" key="1">
    <source>
        <dbReference type="EMBL" id="PCK32071.1"/>
    </source>
</evidence>
<dbReference type="OrthoDB" id="6312086at2"/>
<keyword evidence="2" id="KW-1185">Reference proteome</keyword>
<dbReference type="RefSeq" id="WP_099641711.1">
    <property type="nucleotide sequence ID" value="NZ_NKHF01000040.1"/>
</dbReference>
<sequence>MSKNSLTSFLLALKSANVEKIKAAYSSSSEEEQIEALKFLFQSAKSADPLYGHYQDITTLCLQAGNFPSAMISAINSIEKFAFFSTPLFQTAQITNQNSQGNNVLHVLLATLSAEEQGLNYLRTLLHFESKAQLQEAFSHRNNKQLTPIECYLAFNPHTAPLALQELSALLGLIEVERQHIATEVMNANTIESHLAQHHRLTDYKQFLLATYYQSQVSG</sequence>
<name>A0A2A5JS26_PSEO7</name>
<protein>
    <recommendedName>
        <fullName evidence="3">Orphan protein</fullName>
    </recommendedName>
</protein>